<evidence type="ECO:0000256" key="5">
    <source>
        <dbReference type="ARBA" id="ARBA00022692"/>
    </source>
</evidence>
<evidence type="ECO:0000256" key="11">
    <source>
        <dbReference type="SAM" id="SignalP"/>
    </source>
</evidence>
<dbReference type="Gene3D" id="2.40.160.10">
    <property type="entry name" value="Porin"/>
    <property type="match status" value="1"/>
</dbReference>
<comment type="subcellular location">
    <subcellularLocation>
        <location evidence="1">Cell outer membrane</location>
        <topology evidence="1">Multi-pass membrane protein</topology>
    </subcellularLocation>
</comment>
<gene>
    <name evidence="13" type="ORF">D3871_18895</name>
</gene>
<evidence type="ECO:0000259" key="12">
    <source>
        <dbReference type="Pfam" id="PF13609"/>
    </source>
</evidence>
<keyword evidence="9" id="KW-0472">Membrane</keyword>
<dbReference type="OrthoDB" id="5289162at2"/>
<evidence type="ECO:0000256" key="8">
    <source>
        <dbReference type="ARBA" id="ARBA00023114"/>
    </source>
</evidence>
<dbReference type="InterPro" id="IPR033900">
    <property type="entry name" value="Gram_neg_porin_domain"/>
</dbReference>
<dbReference type="GO" id="GO:0009279">
    <property type="term" value="C:cell outer membrane"/>
    <property type="evidence" value="ECO:0007669"/>
    <property type="project" value="UniProtKB-SubCell"/>
</dbReference>
<dbReference type="AlphaFoldDB" id="A0A3A3FJV6"/>
<dbReference type="SUPFAM" id="SSF56935">
    <property type="entry name" value="Porins"/>
    <property type="match status" value="1"/>
</dbReference>
<evidence type="ECO:0000313" key="14">
    <source>
        <dbReference type="Proteomes" id="UP000265955"/>
    </source>
</evidence>
<keyword evidence="10" id="KW-0998">Cell outer membrane</keyword>
<dbReference type="PANTHER" id="PTHR34501:SF9">
    <property type="entry name" value="MAJOR OUTER MEMBRANE PROTEIN P.IA"/>
    <property type="match status" value="1"/>
</dbReference>
<accession>A0A3A3FJV6</accession>
<dbReference type="Proteomes" id="UP000265955">
    <property type="component" value="Unassembled WGS sequence"/>
</dbReference>
<dbReference type="RefSeq" id="WP_119770623.1">
    <property type="nucleotide sequence ID" value="NZ_QYUO01000002.1"/>
</dbReference>
<evidence type="ECO:0000256" key="4">
    <source>
        <dbReference type="ARBA" id="ARBA00022452"/>
    </source>
</evidence>
<dbReference type="PANTHER" id="PTHR34501">
    <property type="entry name" value="PROTEIN YDDL-RELATED"/>
    <property type="match status" value="1"/>
</dbReference>
<keyword evidence="4" id="KW-1134">Transmembrane beta strand</keyword>
<name>A0A3A3FJV6_9BURK</name>
<evidence type="ECO:0000256" key="9">
    <source>
        <dbReference type="ARBA" id="ARBA00023136"/>
    </source>
</evidence>
<keyword evidence="7" id="KW-0406">Ion transport</keyword>
<dbReference type="GO" id="GO:0034220">
    <property type="term" value="P:monoatomic ion transmembrane transport"/>
    <property type="evidence" value="ECO:0007669"/>
    <property type="project" value="InterPro"/>
</dbReference>
<feature type="signal peptide" evidence="11">
    <location>
        <begin position="1"/>
        <end position="20"/>
    </location>
</feature>
<sequence>MNKHLAMAAFGALTVTGAFAQSNVTIYGVVDVGISREDNGAAAGNVWRMDSGIQSGSRVGFRGTEDLGGGLRANFVLENGFSTDTGTLGQGGRLFGREATIGLSGGFGAVKLGRQFNPIFKVIDNFEPFGTGLAGDAARLFSTYGIRADNAIDYITPTIGGFTGELQYALGEVAGNSSGARQVGGTINYAQGPFAAALSFHRQNNATGTDDAKTTLLAGTYDFRFVKAHAMYAINKGVGTLDTRDALVGVSVPVGAGKLIADYIHKDDKLVANGDADQVAIGYVHPLSKRTNLYTSYSHTSNDAAAAYNVAAPGRSDKLFNVGIRHRF</sequence>
<dbReference type="Pfam" id="PF13609">
    <property type="entry name" value="Porin_4"/>
    <property type="match status" value="1"/>
</dbReference>
<keyword evidence="8" id="KW-0626">Porin</keyword>
<dbReference type="GO" id="GO:0046930">
    <property type="term" value="C:pore complex"/>
    <property type="evidence" value="ECO:0007669"/>
    <property type="project" value="UniProtKB-KW"/>
</dbReference>
<evidence type="ECO:0000256" key="7">
    <source>
        <dbReference type="ARBA" id="ARBA00023065"/>
    </source>
</evidence>
<evidence type="ECO:0000256" key="1">
    <source>
        <dbReference type="ARBA" id="ARBA00004571"/>
    </source>
</evidence>
<evidence type="ECO:0000256" key="3">
    <source>
        <dbReference type="ARBA" id="ARBA00022448"/>
    </source>
</evidence>
<dbReference type="InterPro" id="IPR050298">
    <property type="entry name" value="Gram-neg_bact_OMP"/>
</dbReference>
<proteinExistence type="predicted"/>
<evidence type="ECO:0000256" key="6">
    <source>
        <dbReference type="ARBA" id="ARBA00022729"/>
    </source>
</evidence>
<dbReference type="InterPro" id="IPR002299">
    <property type="entry name" value="Porin_Neis"/>
</dbReference>
<feature type="domain" description="Porin" evidence="12">
    <location>
        <begin position="14"/>
        <end position="304"/>
    </location>
</feature>
<protein>
    <submittedName>
        <fullName evidence="13">Porin</fullName>
    </submittedName>
</protein>
<evidence type="ECO:0000256" key="10">
    <source>
        <dbReference type="ARBA" id="ARBA00023237"/>
    </source>
</evidence>
<comment type="caution">
    <text evidence="13">The sequence shown here is derived from an EMBL/GenBank/DDBJ whole genome shotgun (WGS) entry which is preliminary data.</text>
</comment>
<reference evidence="14" key="1">
    <citation type="submission" date="2018-09" db="EMBL/GenBank/DDBJ databases">
        <authorList>
            <person name="Zhu H."/>
        </authorList>
    </citation>
    <scope>NUCLEOTIDE SEQUENCE [LARGE SCALE GENOMIC DNA]</scope>
    <source>
        <strain evidence="14">K1R23-30</strain>
    </source>
</reference>
<dbReference type="InterPro" id="IPR023614">
    <property type="entry name" value="Porin_dom_sf"/>
</dbReference>
<dbReference type="PRINTS" id="PR00182">
    <property type="entry name" value="ECOLNEIPORIN"/>
</dbReference>
<dbReference type="EMBL" id="QYUO01000002">
    <property type="protein sequence ID" value="RJF95474.1"/>
    <property type="molecule type" value="Genomic_DNA"/>
</dbReference>
<dbReference type="CDD" id="cd00342">
    <property type="entry name" value="gram_neg_porins"/>
    <property type="match status" value="1"/>
</dbReference>
<evidence type="ECO:0000313" key="13">
    <source>
        <dbReference type="EMBL" id="RJF95474.1"/>
    </source>
</evidence>
<comment type="subunit">
    <text evidence="2">Homotrimer.</text>
</comment>
<dbReference type="InterPro" id="IPR001702">
    <property type="entry name" value="Porin_Gram-ve"/>
</dbReference>
<evidence type="ECO:0000256" key="2">
    <source>
        <dbReference type="ARBA" id="ARBA00011233"/>
    </source>
</evidence>
<keyword evidence="5" id="KW-0812">Transmembrane</keyword>
<dbReference type="PRINTS" id="PR00184">
    <property type="entry name" value="NEISSPPORIN"/>
</dbReference>
<feature type="chain" id="PRO_5017447646" evidence="11">
    <location>
        <begin position="21"/>
        <end position="328"/>
    </location>
</feature>
<keyword evidence="3" id="KW-0813">Transport</keyword>
<dbReference type="GO" id="GO:0015288">
    <property type="term" value="F:porin activity"/>
    <property type="evidence" value="ECO:0007669"/>
    <property type="project" value="UniProtKB-KW"/>
</dbReference>
<organism evidence="13 14">
    <name type="scientific">Noviherbaspirillum saxi</name>
    <dbReference type="NCBI Taxonomy" id="2320863"/>
    <lineage>
        <taxon>Bacteria</taxon>
        <taxon>Pseudomonadati</taxon>
        <taxon>Pseudomonadota</taxon>
        <taxon>Betaproteobacteria</taxon>
        <taxon>Burkholderiales</taxon>
        <taxon>Oxalobacteraceae</taxon>
        <taxon>Noviherbaspirillum</taxon>
    </lineage>
</organism>
<keyword evidence="14" id="KW-1185">Reference proteome</keyword>
<keyword evidence="6 11" id="KW-0732">Signal</keyword>